<evidence type="ECO:0000256" key="1">
    <source>
        <dbReference type="ARBA" id="ARBA00007074"/>
    </source>
</evidence>
<feature type="signal peptide" evidence="6">
    <location>
        <begin position="1"/>
        <end position="24"/>
    </location>
</feature>
<dbReference type="InterPro" id="IPR051794">
    <property type="entry name" value="PG_Endopeptidase_C40"/>
</dbReference>
<dbReference type="InterPro" id="IPR038765">
    <property type="entry name" value="Papain-like_cys_pep_sf"/>
</dbReference>
<sequence>MRQALTAGAVVAVVSMVPISPAGADPDPTTASEALKQLKALNDEAEKLTEDLHKADDDLKAKETEVAKANEELAKANAAGEQARRQEGELRTHVDQLASSSFQGARMSHISALLLSKSPRDLLDQLSMVDLVTVENKVAMDRLNATIAQAGAAARKADEAKAGAAKAAQVAAGIKQSLDARTREAKAKQAKAEQHLARLSRADRDKLGDTGPEIDISDLPEGGIGAAALRHAVTQKGKMYGWGQVGPDRFDCSGLMVWAFRKVGVSLPRSSAAQSRVGTAVPTGNRAAWRPGDLLFFAHPGQGVSHVAIYVGGGNQFHASQPGEPLKYGPVQKNLVGVRRIGT</sequence>
<dbReference type="Pfam" id="PF00877">
    <property type="entry name" value="NLPC_P60"/>
    <property type="match status" value="1"/>
</dbReference>
<feature type="coiled-coil region" evidence="5">
    <location>
        <begin position="31"/>
        <end position="86"/>
    </location>
</feature>
<dbReference type="STRING" id="211114.SAMN04489726_1657"/>
<gene>
    <name evidence="8" type="ORF">SAMN04489726_1657</name>
</gene>
<dbReference type="SUPFAM" id="SSF54001">
    <property type="entry name" value="Cysteine proteinases"/>
    <property type="match status" value="1"/>
</dbReference>
<keyword evidence="5" id="KW-0175">Coiled coil</keyword>
<evidence type="ECO:0000256" key="4">
    <source>
        <dbReference type="ARBA" id="ARBA00022807"/>
    </source>
</evidence>
<accession>A0A1G9T9Y8</accession>
<organism evidence="8 9">
    <name type="scientific">Allokutzneria albata</name>
    <name type="common">Kibdelosporangium albatum</name>
    <dbReference type="NCBI Taxonomy" id="211114"/>
    <lineage>
        <taxon>Bacteria</taxon>
        <taxon>Bacillati</taxon>
        <taxon>Actinomycetota</taxon>
        <taxon>Actinomycetes</taxon>
        <taxon>Pseudonocardiales</taxon>
        <taxon>Pseudonocardiaceae</taxon>
        <taxon>Allokutzneria</taxon>
    </lineage>
</organism>
<keyword evidence="6" id="KW-0732">Signal</keyword>
<reference evidence="8 9" key="1">
    <citation type="submission" date="2016-10" db="EMBL/GenBank/DDBJ databases">
        <authorList>
            <person name="de Groot N.N."/>
        </authorList>
    </citation>
    <scope>NUCLEOTIDE SEQUENCE [LARGE SCALE GENOMIC DNA]</scope>
    <source>
        <strain evidence="8 9">DSM 44149</strain>
    </source>
</reference>
<dbReference type="Gene3D" id="6.10.250.3150">
    <property type="match status" value="1"/>
</dbReference>
<dbReference type="eggNOG" id="COG0791">
    <property type="taxonomic scope" value="Bacteria"/>
</dbReference>
<dbReference type="Gene3D" id="3.90.1720.10">
    <property type="entry name" value="endopeptidase domain like (from Nostoc punctiforme)"/>
    <property type="match status" value="1"/>
</dbReference>
<dbReference type="PANTHER" id="PTHR47359:SF3">
    <property type="entry name" value="NLP_P60 DOMAIN-CONTAINING PROTEIN-RELATED"/>
    <property type="match status" value="1"/>
</dbReference>
<keyword evidence="4" id="KW-0788">Thiol protease</keyword>
<keyword evidence="9" id="KW-1185">Reference proteome</keyword>
<dbReference type="PROSITE" id="PS51935">
    <property type="entry name" value="NLPC_P60"/>
    <property type="match status" value="1"/>
</dbReference>
<dbReference type="PANTHER" id="PTHR47359">
    <property type="entry name" value="PEPTIDOGLYCAN DL-ENDOPEPTIDASE CWLO"/>
    <property type="match status" value="1"/>
</dbReference>
<evidence type="ECO:0000259" key="7">
    <source>
        <dbReference type="PROSITE" id="PS51935"/>
    </source>
</evidence>
<keyword evidence="2" id="KW-0645">Protease</keyword>
<feature type="domain" description="NlpC/P60" evidence="7">
    <location>
        <begin position="222"/>
        <end position="343"/>
    </location>
</feature>
<evidence type="ECO:0000313" key="9">
    <source>
        <dbReference type="Proteomes" id="UP000183376"/>
    </source>
</evidence>
<feature type="chain" id="PRO_5009245589" evidence="6">
    <location>
        <begin position="25"/>
        <end position="343"/>
    </location>
</feature>
<evidence type="ECO:0000256" key="2">
    <source>
        <dbReference type="ARBA" id="ARBA00022670"/>
    </source>
</evidence>
<evidence type="ECO:0000256" key="5">
    <source>
        <dbReference type="SAM" id="Coils"/>
    </source>
</evidence>
<name>A0A1G9T9Y8_ALLAB</name>
<dbReference type="InterPro" id="IPR000064">
    <property type="entry name" value="NLP_P60_dom"/>
</dbReference>
<protein>
    <submittedName>
        <fullName evidence="8">Cell wall-associated hydrolase, NlpC family</fullName>
    </submittedName>
</protein>
<evidence type="ECO:0000313" key="8">
    <source>
        <dbReference type="EMBL" id="SDM44460.1"/>
    </source>
</evidence>
<evidence type="ECO:0000256" key="6">
    <source>
        <dbReference type="SAM" id="SignalP"/>
    </source>
</evidence>
<comment type="similarity">
    <text evidence="1">Belongs to the peptidase C40 family.</text>
</comment>
<dbReference type="AlphaFoldDB" id="A0A1G9T9Y8"/>
<dbReference type="GO" id="GO:0006508">
    <property type="term" value="P:proteolysis"/>
    <property type="evidence" value="ECO:0007669"/>
    <property type="project" value="UniProtKB-KW"/>
</dbReference>
<dbReference type="GO" id="GO:0008234">
    <property type="term" value="F:cysteine-type peptidase activity"/>
    <property type="evidence" value="ECO:0007669"/>
    <property type="project" value="UniProtKB-KW"/>
</dbReference>
<dbReference type="Proteomes" id="UP000183376">
    <property type="component" value="Chromosome I"/>
</dbReference>
<proteinExistence type="inferred from homology"/>
<dbReference type="EMBL" id="LT629701">
    <property type="protein sequence ID" value="SDM44460.1"/>
    <property type="molecule type" value="Genomic_DNA"/>
</dbReference>
<evidence type="ECO:0000256" key="3">
    <source>
        <dbReference type="ARBA" id="ARBA00022801"/>
    </source>
</evidence>
<keyword evidence="3 8" id="KW-0378">Hydrolase</keyword>